<gene>
    <name evidence="10" type="ORF">GCM10023331_19030</name>
</gene>
<feature type="domain" description="TonB-dependent receptor plug" evidence="9">
    <location>
        <begin position="128"/>
        <end position="227"/>
    </location>
</feature>
<dbReference type="EMBL" id="BAABJX010000029">
    <property type="protein sequence ID" value="GAA4834014.1"/>
    <property type="molecule type" value="Genomic_DNA"/>
</dbReference>
<evidence type="ECO:0000256" key="5">
    <source>
        <dbReference type="ARBA" id="ARBA00022729"/>
    </source>
</evidence>
<dbReference type="InterPro" id="IPR008969">
    <property type="entry name" value="CarboxyPept-like_regulatory"/>
</dbReference>
<dbReference type="Pfam" id="PF13715">
    <property type="entry name" value="CarbopepD_reg_2"/>
    <property type="match status" value="1"/>
</dbReference>
<dbReference type="Gene3D" id="2.40.170.20">
    <property type="entry name" value="TonB-dependent receptor, beta-barrel domain"/>
    <property type="match status" value="1"/>
</dbReference>
<dbReference type="PROSITE" id="PS01156">
    <property type="entry name" value="TONB_DEPENDENT_REC_2"/>
    <property type="match status" value="1"/>
</dbReference>
<keyword evidence="5" id="KW-0732">Signal</keyword>
<dbReference type="PANTHER" id="PTHR30069:SF40">
    <property type="entry name" value="TONB-DEPENDENT RECEPTOR NMB0964-RELATED"/>
    <property type="match status" value="1"/>
</dbReference>
<keyword evidence="8" id="KW-0998">Cell outer membrane</keyword>
<dbReference type="SUPFAM" id="SSF56935">
    <property type="entry name" value="Porins"/>
    <property type="match status" value="1"/>
</dbReference>
<name>A0ABP9DBE1_9BACT</name>
<dbReference type="Pfam" id="PF07715">
    <property type="entry name" value="Plug"/>
    <property type="match status" value="1"/>
</dbReference>
<keyword evidence="4" id="KW-0812">Transmembrane</keyword>
<dbReference type="PANTHER" id="PTHR30069">
    <property type="entry name" value="TONB-DEPENDENT OUTER MEMBRANE RECEPTOR"/>
    <property type="match status" value="1"/>
</dbReference>
<dbReference type="InterPro" id="IPR036942">
    <property type="entry name" value="Beta-barrel_TonB_sf"/>
</dbReference>
<comment type="caution">
    <text evidence="10">The sequence shown here is derived from an EMBL/GenBank/DDBJ whole genome shotgun (WGS) entry which is preliminary data.</text>
</comment>
<dbReference type="Proteomes" id="UP001500298">
    <property type="component" value="Unassembled WGS sequence"/>
</dbReference>
<evidence type="ECO:0000256" key="2">
    <source>
        <dbReference type="ARBA" id="ARBA00022448"/>
    </source>
</evidence>
<keyword evidence="3" id="KW-1134">Transmembrane beta strand</keyword>
<dbReference type="SUPFAM" id="SSF49464">
    <property type="entry name" value="Carboxypeptidase regulatory domain-like"/>
    <property type="match status" value="1"/>
</dbReference>
<dbReference type="Gene3D" id="2.170.130.10">
    <property type="entry name" value="TonB-dependent receptor, plug domain"/>
    <property type="match status" value="1"/>
</dbReference>
<proteinExistence type="predicted"/>
<evidence type="ECO:0000256" key="4">
    <source>
        <dbReference type="ARBA" id="ARBA00022692"/>
    </source>
</evidence>
<dbReference type="RefSeq" id="WP_345371270.1">
    <property type="nucleotide sequence ID" value="NZ_BAABJX010000029.1"/>
</dbReference>
<accession>A0ABP9DBE1</accession>
<keyword evidence="11" id="KW-1185">Reference proteome</keyword>
<protein>
    <submittedName>
        <fullName evidence="10">TonB-dependent receptor</fullName>
    </submittedName>
</protein>
<organism evidence="10 11">
    <name type="scientific">Algivirga pacifica</name>
    <dbReference type="NCBI Taxonomy" id="1162670"/>
    <lineage>
        <taxon>Bacteria</taxon>
        <taxon>Pseudomonadati</taxon>
        <taxon>Bacteroidota</taxon>
        <taxon>Cytophagia</taxon>
        <taxon>Cytophagales</taxon>
        <taxon>Flammeovirgaceae</taxon>
        <taxon>Algivirga</taxon>
    </lineage>
</organism>
<evidence type="ECO:0000256" key="1">
    <source>
        <dbReference type="ARBA" id="ARBA00004571"/>
    </source>
</evidence>
<evidence type="ECO:0000256" key="6">
    <source>
        <dbReference type="ARBA" id="ARBA00023077"/>
    </source>
</evidence>
<evidence type="ECO:0000256" key="8">
    <source>
        <dbReference type="ARBA" id="ARBA00023237"/>
    </source>
</evidence>
<dbReference type="InterPro" id="IPR039426">
    <property type="entry name" value="TonB-dep_rcpt-like"/>
</dbReference>
<evidence type="ECO:0000259" key="9">
    <source>
        <dbReference type="Pfam" id="PF07715"/>
    </source>
</evidence>
<evidence type="ECO:0000256" key="7">
    <source>
        <dbReference type="ARBA" id="ARBA00023136"/>
    </source>
</evidence>
<evidence type="ECO:0000313" key="10">
    <source>
        <dbReference type="EMBL" id="GAA4834014.1"/>
    </source>
</evidence>
<keyword evidence="6" id="KW-0798">TonB box</keyword>
<sequence>MNYKLGVALLIFWSLYFSAIGIAQQQNCIYTVEGRVLDVENRQPIPFVTVRLLGESKGAVTDAEGYFQVRHLCEKEFNLRFSCVGYKPIVHHHDGHHAMPTIYMATDVSQLETVVIESEGEELFFESATIDKIDSRSLAIRPASSLGEVLSEIEGVSFVAIGSNVQLPIIHGLYGNRILIVNNGVRHGFQNWGVEHAPEIDLNNVEKVAVLKGAAAVRFGPEAMGGVVLVEGNGMELSTPLSGMIKTGLESNGRGGYTAANIQYGGDRWSYHLGGGYTRLGDRHAPDYSLTNSGKEEVAVNAGVRFHFRDGDARLSYSLVDQKLAILRTSIFGNGEDLIRALDAEEPLIIQDFSYEIKPPYQSTAHHFLKAEADWNRPGGVWHLIWGGQWNARKEFDVRRNAERPVIDLELWTNDLQLEWEHVTWGPFEGAFGVQLFMQDNDNNPGTGTTPFIPNYNTNRGSVFVIETLERPHIRYELGVRGDYEVTSVRGRETNQDTFSNEYSLGNATLSFGVVKSFMDWEFRSNFGTAWRAPNVAELYSFGQTGYKLSYGLWRYQFNEDGQLQTNKILTEEDEALLPEKGYKWMNELKWDKGIHQLNISAYLNLIENFVYERPIGLTSTVRGPMPAFIYDRNDALFTGVDVTWKTSWSPKLEGVLGASYLWSRNIDKDEPLINQPPNYLRYDLSYKVWTTEKAQLILGADAQYTFRQYHAPQEVNPEDIVNGVVEINEDTPIFDFREAPDGYFLLGGSINGTWKNWTGQLSVYNALNKSYRNYLNEMRYFADEVGRNLVLNINYKF</sequence>
<dbReference type="Gene3D" id="2.60.40.1120">
    <property type="entry name" value="Carboxypeptidase-like, regulatory domain"/>
    <property type="match status" value="1"/>
</dbReference>
<dbReference type="InterPro" id="IPR012910">
    <property type="entry name" value="Plug_dom"/>
</dbReference>
<keyword evidence="10" id="KW-0675">Receptor</keyword>
<comment type="subcellular location">
    <subcellularLocation>
        <location evidence="1">Cell outer membrane</location>
        <topology evidence="1">Multi-pass membrane protein</topology>
    </subcellularLocation>
</comment>
<keyword evidence="7" id="KW-0472">Membrane</keyword>
<reference evidence="11" key="1">
    <citation type="journal article" date="2019" name="Int. J. Syst. Evol. Microbiol.">
        <title>The Global Catalogue of Microorganisms (GCM) 10K type strain sequencing project: providing services to taxonomists for standard genome sequencing and annotation.</title>
        <authorList>
            <consortium name="The Broad Institute Genomics Platform"/>
            <consortium name="The Broad Institute Genome Sequencing Center for Infectious Disease"/>
            <person name="Wu L."/>
            <person name="Ma J."/>
        </authorList>
    </citation>
    <scope>NUCLEOTIDE SEQUENCE [LARGE SCALE GENOMIC DNA]</scope>
    <source>
        <strain evidence="11">JCM 18326</strain>
    </source>
</reference>
<evidence type="ECO:0000313" key="11">
    <source>
        <dbReference type="Proteomes" id="UP001500298"/>
    </source>
</evidence>
<dbReference type="InterPro" id="IPR037066">
    <property type="entry name" value="Plug_dom_sf"/>
</dbReference>
<keyword evidence="2" id="KW-0813">Transport</keyword>
<dbReference type="InterPro" id="IPR010917">
    <property type="entry name" value="TonB_rcpt_CS"/>
</dbReference>
<evidence type="ECO:0000256" key="3">
    <source>
        <dbReference type="ARBA" id="ARBA00022452"/>
    </source>
</evidence>